<comment type="function">
    <text evidence="6">Catalyzes the reversible reaction in which hydroxymethyl group from 5,10-methylenetetrahydrofolate is transferred onto alpha-ketoisovalerate to form ketopantoate.</text>
</comment>
<evidence type="ECO:0000313" key="7">
    <source>
        <dbReference type="EMBL" id="PRT56281.1"/>
    </source>
</evidence>
<keyword evidence="8" id="KW-1185">Reference proteome</keyword>
<dbReference type="NCBIfam" id="NF001452">
    <property type="entry name" value="PRK00311.1"/>
    <property type="match status" value="1"/>
</dbReference>
<dbReference type="InterPro" id="IPR015813">
    <property type="entry name" value="Pyrv/PenolPyrv_kinase-like_dom"/>
</dbReference>
<dbReference type="InterPro" id="IPR040442">
    <property type="entry name" value="Pyrv_kinase-like_dom_sf"/>
</dbReference>
<dbReference type="EC" id="2.1.2.11" evidence="3 6"/>
<dbReference type="GeneID" id="36517649"/>
<evidence type="ECO:0000256" key="4">
    <source>
        <dbReference type="ARBA" id="ARBA00022679"/>
    </source>
</evidence>
<dbReference type="GO" id="GO:0003864">
    <property type="term" value="F:3-methyl-2-oxobutanoate hydroxymethyltransferase activity"/>
    <property type="evidence" value="ECO:0007669"/>
    <property type="project" value="UniProtKB-EC"/>
</dbReference>
<accession>A0A2T0FMR5</accession>
<comment type="catalytic activity">
    <reaction evidence="5 6">
        <text>(6R)-5,10-methylene-5,6,7,8-tetrahydrofolate + 3-methyl-2-oxobutanoate + H2O = 2-dehydropantoate + (6S)-5,6,7,8-tetrahydrofolate</text>
        <dbReference type="Rhea" id="RHEA:11824"/>
        <dbReference type="ChEBI" id="CHEBI:11561"/>
        <dbReference type="ChEBI" id="CHEBI:11851"/>
        <dbReference type="ChEBI" id="CHEBI:15377"/>
        <dbReference type="ChEBI" id="CHEBI:15636"/>
        <dbReference type="ChEBI" id="CHEBI:57453"/>
        <dbReference type="EC" id="2.1.2.11"/>
    </reaction>
</comment>
<dbReference type="UniPathway" id="UPA00028">
    <property type="reaction ID" value="UER00003"/>
</dbReference>
<proteinExistence type="inferred from homology"/>
<reference evidence="7 8" key="1">
    <citation type="submission" date="2017-04" db="EMBL/GenBank/DDBJ databases">
        <title>Genome sequencing of [Candida] sorbophila.</title>
        <authorList>
            <person name="Ahn J.O."/>
        </authorList>
    </citation>
    <scope>NUCLEOTIDE SEQUENCE [LARGE SCALE GENOMIC DNA]</scope>
    <source>
        <strain evidence="7 8">DS02</strain>
    </source>
</reference>
<evidence type="ECO:0000313" key="8">
    <source>
        <dbReference type="Proteomes" id="UP000238350"/>
    </source>
</evidence>
<evidence type="ECO:0000256" key="5">
    <source>
        <dbReference type="ARBA" id="ARBA00049172"/>
    </source>
</evidence>
<dbReference type="Gene3D" id="3.20.20.60">
    <property type="entry name" value="Phosphoenolpyruvate-binding domains"/>
    <property type="match status" value="1"/>
</dbReference>
<protein>
    <recommendedName>
        <fullName evidence="3 6">3-methyl-2-oxobutanoate hydroxymethyltransferase</fullName>
        <ecNumber evidence="3 6">2.1.2.11</ecNumber>
    </recommendedName>
</protein>
<dbReference type="GO" id="GO:0015940">
    <property type="term" value="P:pantothenate biosynthetic process"/>
    <property type="evidence" value="ECO:0007669"/>
    <property type="project" value="UniProtKB-UniPathway"/>
</dbReference>
<gene>
    <name evidence="7" type="ORF">B9G98_03901</name>
</gene>
<dbReference type="HAMAP" id="MF_00156">
    <property type="entry name" value="PanB"/>
    <property type="match status" value="1"/>
</dbReference>
<dbReference type="FunFam" id="3.20.20.60:FF:000003">
    <property type="entry name" value="3-methyl-2-oxobutanoate hydroxymethyltransferase"/>
    <property type="match status" value="1"/>
</dbReference>
<dbReference type="PANTHER" id="PTHR20881">
    <property type="entry name" value="3-METHYL-2-OXOBUTANOATE HYDROXYMETHYLTRANSFERASE"/>
    <property type="match status" value="1"/>
</dbReference>
<sequence length="360" mass="38995">MGVSAGVFLTVVQIPMSKTSKDQTSQFNLAEDDVISDESPVIGTLEKNPVTVKPHTHPLMFRTTRRLFGVRFSHYNAKPGAAPKMTIPRLYEMYAAKQPITCITAHDALSGRMADEAGIDTVLVGDSLAMVAMGLESTSEIELEDMVYHCRAVARGAPRPFLIADLPFGSYEQSVEQACESAIRMVKHGRAEAVKFEGGRELCPIVERLSKFGIATVPHIGLTPQRQISTGGFKVQGKTAASAKELLDDALALEKAGATMILLEGVPDRVATVITERLNVPTIGIGAGSGTSGQVLVQIDMLGGFDAFVPKFLKRYANILETHTSAIAKYHSEVKSGEFPSKQNSYSIKDAEFEKFTEML</sequence>
<comment type="caution">
    <text evidence="7">The sequence shown here is derived from an EMBL/GenBank/DDBJ whole genome shotgun (WGS) entry which is preliminary data.</text>
</comment>
<dbReference type="SUPFAM" id="SSF51621">
    <property type="entry name" value="Phosphoenolpyruvate/pyruvate domain"/>
    <property type="match status" value="1"/>
</dbReference>
<keyword evidence="4 6" id="KW-0808">Transferase</keyword>
<dbReference type="EMBL" id="NDIQ01000022">
    <property type="protein sequence ID" value="PRT56281.1"/>
    <property type="molecule type" value="Genomic_DNA"/>
</dbReference>
<dbReference type="PANTHER" id="PTHR20881:SF0">
    <property type="entry name" value="3-METHYL-2-OXOBUTANOATE HYDROXYMETHYLTRANSFERASE"/>
    <property type="match status" value="1"/>
</dbReference>
<evidence type="ECO:0000256" key="6">
    <source>
        <dbReference type="RuleBase" id="RU362100"/>
    </source>
</evidence>
<dbReference type="GO" id="GO:0005739">
    <property type="term" value="C:mitochondrion"/>
    <property type="evidence" value="ECO:0007669"/>
    <property type="project" value="TreeGrafter"/>
</dbReference>
<dbReference type="NCBIfam" id="TIGR00222">
    <property type="entry name" value="panB"/>
    <property type="match status" value="1"/>
</dbReference>
<dbReference type="GO" id="GO:0032259">
    <property type="term" value="P:methylation"/>
    <property type="evidence" value="ECO:0007669"/>
    <property type="project" value="UniProtKB-KW"/>
</dbReference>
<comment type="pathway">
    <text evidence="1 6">Cofactor biosynthesis; (R)-pantothenate biosynthesis; (R)-pantoate from 3-methyl-2-oxobutanoate: step 1/2.</text>
</comment>
<dbReference type="Pfam" id="PF02548">
    <property type="entry name" value="Pantoate_transf"/>
    <property type="match status" value="1"/>
</dbReference>
<organism evidence="7 8">
    <name type="scientific">Wickerhamiella sorbophila</name>
    <dbReference type="NCBI Taxonomy" id="45607"/>
    <lineage>
        <taxon>Eukaryota</taxon>
        <taxon>Fungi</taxon>
        <taxon>Dikarya</taxon>
        <taxon>Ascomycota</taxon>
        <taxon>Saccharomycotina</taxon>
        <taxon>Dipodascomycetes</taxon>
        <taxon>Dipodascales</taxon>
        <taxon>Trichomonascaceae</taxon>
        <taxon>Wickerhamiella</taxon>
    </lineage>
</organism>
<dbReference type="RefSeq" id="XP_024666226.1">
    <property type="nucleotide sequence ID" value="XM_024810458.1"/>
</dbReference>
<keyword evidence="6" id="KW-0566">Pantothenate biosynthesis</keyword>
<name>A0A2T0FMR5_9ASCO</name>
<evidence type="ECO:0000256" key="3">
    <source>
        <dbReference type="ARBA" id="ARBA00012618"/>
    </source>
</evidence>
<dbReference type="Proteomes" id="UP000238350">
    <property type="component" value="Unassembled WGS sequence"/>
</dbReference>
<comment type="similarity">
    <text evidence="2 6">Belongs to the PanB family.</text>
</comment>
<dbReference type="GO" id="GO:0008168">
    <property type="term" value="F:methyltransferase activity"/>
    <property type="evidence" value="ECO:0007669"/>
    <property type="project" value="UniProtKB-KW"/>
</dbReference>
<evidence type="ECO:0000256" key="2">
    <source>
        <dbReference type="ARBA" id="ARBA00008676"/>
    </source>
</evidence>
<evidence type="ECO:0000256" key="1">
    <source>
        <dbReference type="ARBA" id="ARBA00005033"/>
    </source>
</evidence>
<dbReference type="GO" id="GO:0000287">
    <property type="term" value="F:magnesium ion binding"/>
    <property type="evidence" value="ECO:0007669"/>
    <property type="project" value="TreeGrafter"/>
</dbReference>
<dbReference type="AlphaFoldDB" id="A0A2T0FMR5"/>
<dbReference type="InterPro" id="IPR003700">
    <property type="entry name" value="Pantoate_hydroxy_MeTrfase"/>
</dbReference>
<keyword evidence="7" id="KW-0489">Methyltransferase</keyword>
<dbReference type="STRING" id="45607.A0A2T0FMR5"/>
<dbReference type="CDD" id="cd06557">
    <property type="entry name" value="KPHMT-like"/>
    <property type="match status" value="1"/>
</dbReference>
<dbReference type="OrthoDB" id="425211at2759"/>